<dbReference type="EMBL" id="WTUX01000017">
    <property type="protein sequence ID" value="MZR14235.1"/>
    <property type="molecule type" value="Genomic_DNA"/>
</dbReference>
<name>A0A845M2H4_9RHOB</name>
<dbReference type="InterPro" id="IPR005021">
    <property type="entry name" value="Terminase_largesu-like"/>
</dbReference>
<dbReference type="AlphaFoldDB" id="A0A845M2H4"/>
<reference evidence="3 4" key="1">
    <citation type="submission" date="2019-12" db="EMBL/GenBank/DDBJ databases">
        <title>Maritimibacter sp. nov. sp. isolated from sea sand.</title>
        <authorList>
            <person name="Kim J."/>
            <person name="Jeong S.E."/>
            <person name="Jung H.S."/>
            <person name="Jeon C.O."/>
        </authorList>
    </citation>
    <scope>NUCLEOTIDE SEQUENCE [LARGE SCALE GENOMIC DNA]</scope>
    <source>
        <strain evidence="3 4">DP07</strain>
    </source>
</reference>
<evidence type="ECO:0000259" key="1">
    <source>
        <dbReference type="Pfam" id="PF03354"/>
    </source>
</evidence>
<dbReference type="InterPro" id="IPR046462">
    <property type="entry name" value="TerL_nuclease"/>
</dbReference>
<evidence type="ECO:0000259" key="2">
    <source>
        <dbReference type="Pfam" id="PF20441"/>
    </source>
</evidence>
<sequence>MVTMAKRTRPTNTSADPVTAYARSVVEGEIVAGPHVRATCERHLRDLETGAERGLVWDLDAVARVLGFFPDVLRLSDGQFEGQAFNLHPAQAFIVGSVFGWKRSDGSRRFRRAYIEQGKGNGKSPLAGGIGLYGLVADSEPGAQIYAAAAKMDQARILFNDAVNMVRQSPDLEERITPSGVNPVNNLAYLRMGSYFRPVGRDTGKTGSGLRPHFVLLDELHEHPNRDTLELLERGFKFRRQPLIFMITNSGSDRNSVCWEEHEHAVNVAHGEVEDDTTFSYVCALDEGDDPLEDPSCWVKANPLIGVTITEQYLGDVAAQARAIPGKANNIRRLHFCQWTDAESAWIGRDTWEACEDPDMTLEDFAGQTCFVGLDLGATRDMTGRVMVFPDGVDSENRPKFALFAQGYTPGDTLTERAREDRAPYEVWVDQGFLTATPGKVVRFDFVAADLVELAQEFEIAAVAYDRWLIRNFETALDELGATLPLIEHPQGTNRRKDSPLWMPDSINQFEQLLLEKRIRIQVNPALRSAVASSTFWESPAGLRRFEKNRATARIDLAVASAMGVGAAIEQASTPVRRSPWEDPDFKLLGDD</sequence>
<protein>
    <submittedName>
        <fullName evidence="3">Terminase large subunit</fullName>
    </submittedName>
</protein>
<accession>A0A845M2H4</accession>
<gene>
    <name evidence="3" type="ORF">GQE99_14525</name>
</gene>
<keyword evidence="4" id="KW-1185">Reference proteome</keyword>
<feature type="domain" description="Terminase large subunit-like ATPase" evidence="1">
    <location>
        <begin position="91"/>
        <end position="264"/>
    </location>
</feature>
<dbReference type="GO" id="GO:0004519">
    <property type="term" value="F:endonuclease activity"/>
    <property type="evidence" value="ECO:0007669"/>
    <property type="project" value="InterPro"/>
</dbReference>
<dbReference type="InterPro" id="IPR046461">
    <property type="entry name" value="TerL_ATPase"/>
</dbReference>
<organism evidence="3 4">
    <name type="scientific">Maritimibacter harenae</name>
    <dbReference type="NCBI Taxonomy" id="2606218"/>
    <lineage>
        <taxon>Bacteria</taxon>
        <taxon>Pseudomonadati</taxon>
        <taxon>Pseudomonadota</taxon>
        <taxon>Alphaproteobacteria</taxon>
        <taxon>Rhodobacterales</taxon>
        <taxon>Roseobacteraceae</taxon>
        <taxon>Maritimibacter</taxon>
    </lineage>
</organism>
<dbReference type="Pfam" id="PF03354">
    <property type="entry name" value="TerL_ATPase"/>
    <property type="match status" value="1"/>
</dbReference>
<dbReference type="PANTHER" id="PTHR41287">
    <property type="match status" value="1"/>
</dbReference>
<proteinExistence type="predicted"/>
<evidence type="ECO:0000313" key="3">
    <source>
        <dbReference type="EMBL" id="MZR14235.1"/>
    </source>
</evidence>
<dbReference type="PANTHER" id="PTHR41287:SF1">
    <property type="entry name" value="PROTEIN YMFN"/>
    <property type="match status" value="1"/>
</dbReference>
<comment type="caution">
    <text evidence="3">The sequence shown here is derived from an EMBL/GenBank/DDBJ whole genome shotgun (WGS) entry which is preliminary data.</text>
</comment>
<dbReference type="Proteomes" id="UP000467322">
    <property type="component" value="Unassembled WGS sequence"/>
</dbReference>
<evidence type="ECO:0000313" key="4">
    <source>
        <dbReference type="Proteomes" id="UP000467322"/>
    </source>
</evidence>
<dbReference type="InterPro" id="IPR027417">
    <property type="entry name" value="P-loop_NTPase"/>
</dbReference>
<dbReference type="Pfam" id="PF20441">
    <property type="entry name" value="TerL_nuclease"/>
    <property type="match status" value="1"/>
</dbReference>
<feature type="domain" description="Terminase large subunit-like endonuclease" evidence="2">
    <location>
        <begin position="272"/>
        <end position="569"/>
    </location>
</feature>
<dbReference type="Gene3D" id="3.40.50.300">
    <property type="entry name" value="P-loop containing nucleotide triphosphate hydrolases"/>
    <property type="match status" value="1"/>
</dbReference>